<dbReference type="Gene3D" id="2.60.40.3350">
    <property type="match status" value="1"/>
</dbReference>
<protein>
    <recommendedName>
        <fullName evidence="3">BppU N-terminal domain-containing protein</fullName>
    </recommendedName>
</protein>
<dbReference type="EMBL" id="JASJEU010000024">
    <property type="protein sequence ID" value="MDJ1651621.1"/>
    <property type="molecule type" value="Genomic_DNA"/>
</dbReference>
<organism evidence="1 2">
    <name type="scientific">Gordonibacter faecis</name>
    <dbReference type="NCBI Taxonomy" id="3047475"/>
    <lineage>
        <taxon>Bacteria</taxon>
        <taxon>Bacillati</taxon>
        <taxon>Actinomycetota</taxon>
        <taxon>Coriobacteriia</taxon>
        <taxon>Eggerthellales</taxon>
        <taxon>Eggerthellaceae</taxon>
        <taxon>Gordonibacter</taxon>
    </lineage>
</organism>
<dbReference type="Proteomes" id="UP001232750">
    <property type="component" value="Unassembled WGS sequence"/>
</dbReference>
<comment type="caution">
    <text evidence="1">The sequence shown here is derived from an EMBL/GenBank/DDBJ whole genome shotgun (WGS) entry which is preliminary data.</text>
</comment>
<evidence type="ECO:0000313" key="1">
    <source>
        <dbReference type="EMBL" id="MDJ1651621.1"/>
    </source>
</evidence>
<evidence type="ECO:0000313" key="2">
    <source>
        <dbReference type="Proteomes" id="UP001232750"/>
    </source>
</evidence>
<gene>
    <name evidence="1" type="ORF">QNJ86_12475</name>
</gene>
<sequence length="797" mass="86915">MAIVEITLDVTKPQECIEKIEGRQGDTATIVRATILNDGEPYDFVSGKYLELALVRPDGAWVHLRENVVQHDGNVWDATLPVEATASDGLCKLCYFVVRKNDDVGYHESTQRFMVDLDVSATAEAHLGPYSDQVDKLVAEAEAVIAAWEAERARQRAAFEAEQAARAEEFAAAQRARAADFIAAQEARTDAFNAALEDCEKQFTASESARQEAYDVAEAARQTVSEAAVTRANNAAKRVEDAVTGELDPLFKGWIDDQKNVEGGLVGYDKYLQEMVVADESTLHKSGTSLSIANGGVSASKLAEKSVTTGKLADTAVTEAKLATNAVTAGKIASGAVSTAKLSDGAVTAAKLSPRSVTPEKIDERVFTEFDYGKALDGAGYLDLTNTGPFKRMFSGLNYSYVKVPDNWYFSHFETSDGLPVFYARAAFSTTSEKLVVILSVASPEGVVRQIELDTGITKFVKSNTYMNTQQSCNYVTVYPSHGHLYLVAAVVPGGYIKDYFSGDCYLVVYDIDRETLTYTSKTLNPGVYMSLYNLKDQHCCWLIPAYASIKASDSLDKDINIAHMKFARRNSSSSTYTSKKLDLQTMTLANETLPEADQESIFPLGDVSWASTSTGYVSSMAYTFFNNVTGVTGNVSYDRDNGKYLYELAKADGDKRAWFAEGEAFTIEGTTVSRYRTDGEAFGKITEPVYKAEVLFNAPEVATIDSLYSGKIGNVILFKYSDAASTPRKGVGMLDMSTMKMVLSGDTAIEPNGTAISSCERNRAAWSNGDVCVFPTYQYTDTLRGSYLTFMTPKGV</sequence>
<accession>A0ABT7DQ02</accession>
<name>A0ABT7DQ02_9ACTN</name>
<reference evidence="1 2" key="1">
    <citation type="submission" date="2023-05" db="EMBL/GenBank/DDBJ databases">
        <title>Gordonibacter KGMB12511T sp. nov., isolated from faeces of healthy Korean.</title>
        <authorList>
            <person name="Kim H.S."/>
            <person name="Kim J.-S."/>
            <person name="Suh M.K."/>
            <person name="Eom M.K."/>
            <person name="Do H.E."/>
            <person name="Lee J.-S."/>
        </authorList>
    </citation>
    <scope>NUCLEOTIDE SEQUENCE [LARGE SCALE GENOMIC DNA]</scope>
    <source>
        <strain evidence="1 2">KGMB12511</strain>
    </source>
</reference>
<evidence type="ECO:0008006" key="3">
    <source>
        <dbReference type="Google" id="ProtNLM"/>
    </source>
</evidence>
<keyword evidence="2" id="KW-1185">Reference proteome</keyword>
<dbReference type="RefSeq" id="WP_283832969.1">
    <property type="nucleotide sequence ID" value="NZ_JASJEU010000024.1"/>
</dbReference>
<proteinExistence type="predicted"/>